<dbReference type="AlphaFoldDB" id="A0A411HNK0"/>
<dbReference type="EMBL" id="CP035704">
    <property type="protein sequence ID" value="QBB72060.1"/>
    <property type="molecule type" value="Genomic_DNA"/>
</dbReference>
<evidence type="ECO:0000313" key="2">
    <source>
        <dbReference type="EMBL" id="QBB72060.1"/>
    </source>
</evidence>
<dbReference type="RefSeq" id="WP_129835666.1">
    <property type="nucleotide sequence ID" value="NZ_CP035704.1"/>
</dbReference>
<dbReference type="OrthoDB" id="5477453at2"/>
<evidence type="ECO:0000313" key="3">
    <source>
        <dbReference type="Proteomes" id="UP000291562"/>
    </source>
</evidence>
<reference evidence="2 3" key="1">
    <citation type="submission" date="2019-01" db="EMBL/GenBank/DDBJ databases">
        <title>Pseudolysobacter antarctica gen. nov., sp. nov., isolated from Fildes Peninsula, Antarctica.</title>
        <authorList>
            <person name="Wei Z."/>
            <person name="Peng F."/>
        </authorList>
    </citation>
    <scope>NUCLEOTIDE SEQUENCE [LARGE SCALE GENOMIC DNA]</scope>
    <source>
        <strain evidence="2 3">AQ6-296</strain>
    </source>
</reference>
<proteinExistence type="predicted"/>
<dbReference type="Gene3D" id="3.40.50.1820">
    <property type="entry name" value="alpha/beta hydrolase"/>
    <property type="match status" value="1"/>
</dbReference>
<protein>
    <submittedName>
        <fullName evidence="2">Lipase</fullName>
    </submittedName>
</protein>
<feature type="signal peptide" evidence="1">
    <location>
        <begin position="1"/>
        <end position="17"/>
    </location>
</feature>
<sequence length="751" mass="76991">MQARLLVSSVLCSLLLAGCGGGSSNSPHTVAQLPVLNSNGSPVTGIITASFDPTNSVVPFPTNLLLSGTTDLTLNIPVPNPNDASNPKVALNALDGFGTISPWSTGFSVAPNPATLLAGKTVRLFEVSLTGPGGGVTKVIRELQSPQEFVVTLSPSDTTGRTLVIVPTKPLVQLTSYMAVMLGDGGTGLAPAARVPSIADAAGNDITSDTAYFLGKRTSPVCVNGKSTDPLLPDAQACGLEPLRQLINSQEAAAQAFGVDRGRIVLSWVATTQSTTVELSAVNSIVDGSPAPVTALAPIGKDLSQINPSLPPIANVYVGILQIPYYLNVPSATNPTAPLGGSWKAKAGGYVPPFNAAGLDPTSTNVTFANPIPVKTTSLTIPVLMTVPNANSGKTKPAAGWPIVIFQHGITRNRTDMFAIAGALASQGYAAVAIDLPLHGLTDPTNPFFHNQLLTGSPAAGLITGERTFDLDLSNNTTGAPGPDGKIDSSGSYTINLTSLLTSRDNLREGVADLLSLRRSIEKMSISGGPSDFDISRVAYVGQSLGSIVGTDFMAVAQTPNTYVQNAVLNVPGGGIANFLVASPSFGPRIVAGLGQVGVHPGTSDFDTFLAVTQTVTDSGDPINYAFATANKNLLIQEVVGDGASSLPDQVIPNSVINVTIPGTSVKITAPLSGTEPLIAALGLSTIVAPGAQSATGVRGVVRFTKGEHGSILDPTSSPKATVEMQTEMLSFLLSGGHAVQVTDTSVTRTQ</sequence>
<keyword evidence="3" id="KW-1185">Reference proteome</keyword>
<dbReference type="SUPFAM" id="SSF53474">
    <property type="entry name" value="alpha/beta-Hydrolases"/>
    <property type="match status" value="1"/>
</dbReference>
<dbReference type="Pfam" id="PF03403">
    <property type="entry name" value="PAF-AH_p_II"/>
    <property type="match status" value="1"/>
</dbReference>
<keyword evidence="1" id="KW-0732">Signal</keyword>
<evidence type="ECO:0000256" key="1">
    <source>
        <dbReference type="SAM" id="SignalP"/>
    </source>
</evidence>
<accession>A0A411HNK0</accession>
<dbReference type="KEGG" id="xbc:ELE36_17745"/>
<gene>
    <name evidence="2" type="ORF">ELE36_17745</name>
</gene>
<dbReference type="InterPro" id="IPR029058">
    <property type="entry name" value="AB_hydrolase_fold"/>
</dbReference>
<feature type="chain" id="PRO_5019472602" evidence="1">
    <location>
        <begin position="18"/>
        <end position="751"/>
    </location>
</feature>
<organism evidence="2 3">
    <name type="scientific">Pseudolysobacter antarcticus</name>
    <dbReference type="NCBI Taxonomy" id="2511995"/>
    <lineage>
        <taxon>Bacteria</taxon>
        <taxon>Pseudomonadati</taxon>
        <taxon>Pseudomonadota</taxon>
        <taxon>Gammaproteobacteria</taxon>
        <taxon>Lysobacterales</taxon>
        <taxon>Rhodanobacteraceae</taxon>
        <taxon>Pseudolysobacter</taxon>
    </lineage>
</organism>
<name>A0A411HNK0_9GAMM</name>
<dbReference type="PROSITE" id="PS51257">
    <property type="entry name" value="PROKAR_LIPOPROTEIN"/>
    <property type="match status" value="1"/>
</dbReference>
<dbReference type="Proteomes" id="UP000291562">
    <property type="component" value="Chromosome"/>
</dbReference>